<feature type="compositionally biased region" description="Basic and acidic residues" evidence="1">
    <location>
        <begin position="1287"/>
        <end position="1303"/>
    </location>
</feature>
<gene>
    <name evidence="3" type="ORF">QO001_005044</name>
</gene>
<keyword evidence="2" id="KW-1133">Transmembrane helix</keyword>
<evidence type="ECO:0000256" key="2">
    <source>
        <dbReference type="SAM" id="Phobius"/>
    </source>
</evidence>
<protein>
    <submittedName>
        <fullName evidence="3">Uncharacterized protein</fullName>
    </submittedName>
</protein>
<feature type="compositionally biased region" description="Polar residues" evidence="1">
    <location>
        <begin position="902"/>
        <end position="922"/>
    </location>
</feature>
<keyword evidence="2" id="KW-0472">Membrane</keyword>
<name>A0AAJ1TSH2_9HYPH</name>
<feature type="compositionally biased region" description="Gly residues" evidence="1">
    <location>
        <begin position="1246"/>
        <end position="1260"/>
    </location>
</feature>
<feature type="compositionally biased region" description="Basic and acidic residues" evidence="1">
    <location>
        <begin position="796"/>
        <end position="806"/>
    </location>
</feature>
<feature type="transmembrane region" description="Helical" evidence="2">
    <location>
        <begin position="638"/>
        <end position="663"/>
    </location>
</feature>
<feature type="region of interest" description="Disordered" evidence="1">
    <location>
        <begin position="766"/>
        <end position="808"/>
    </location>
</feature>
<evidence type="ECO:0000256" key="1">
    <source>
        <dbReference type="SAM" id="MobiDB-lite"/>
    </source>
</evidence>
<keyword evidence="2" id="KW-0812">Transmembrane</keyword>
<feature type="compositionally biased region" description="Gly residues" evidence="1">
    <location>
        <begin position="863"/>
        <end position="872"/>
    </location>
</feature>
<feature type="transmembrane region" description="Helical" evidence="2">
    <location>
        <begin position="675"/>
        <end position="698"/>
    </location>
</feature>
<proteinExistence type="predicted"/>
<evidence type="ECO:0000313" key="3">
    <source>
        <dbReference type="EMBL" id="MDQ0546095.1"/>
    </source>
</evidence>
<sequence>MSDKVDIKVNLDVEVNELEEARALRREFELMDRELSQLGRDLKAFGNPMATIGRMRGKIGADAVQAGREAIGIEGDVYTNLRKRFAFEKRMAAQRKAQDTDAARQVRDDSKETQRVLRDQLAFSARMSRQRAQAEAAAEAETRREISATAKMRDRETRKAISDAKALERARTHAASQARAGAGQIRSGAGRIAGTAAATGAVAGYGLERAVERGVSTRADIDEQETNLKIFSDTDDGKGGRRKITDADIRKLRRGPAGLDQLAIGTGNTVADTLRAYSESSKAGLIDPIAQTRNILKAGSALELDTSKTTKLTGTLARNLGSKATPDRMFSILNAIGVGAREDPTQSDEIVEGLNRSQGLLSMSKGFTPEDLVAMVSGGQSVGVQPGKAGTSITALASSILQGGNKFVDPKKRKELNFAAKNLGFGSAKNMAAQFAGENGKAVYYQIMKGLQGMAPQLRQQVADALSGGQWSDEDLQIVQGIDGQINTDREIHDPKNANFINEASAEKMKSWKMLWQQYQTIFSLFCESFGKGFDGVLREINGFFRDLHSKFNYDQVSQYVRDALDGLRQGLGFENWKQALEAIFPSNIGGLGRRIGEFSKGFASGIRQIAGAVSSVATVFTGSGASAETVGRLAGQFLSLGVACVALAPVMGVIGGVASLVLGIVGIARAAAGVLGIGAAAAGAGGGAVAGALAGVAKLMSGGFILGLAGAIGSMRGPISTLILDAVRPMVQALWDGLKSAFSLEGLKAGGKALLNEVIPAPLQRWLDGDTPKPTEGTTGWVDPPTRAKPAEQAPAEKLKSEQEKQTQILEDSLKVQREALRNDKSQALADSAKKSPASAITSSINDSARQASSSVMSGTVGNVGGGGSSGGPLADTGMRRNGIIGGGGAPTNAQGAGGSDTASPDQKSGGSRSWRNNNPGNIEFGPFAKSMGAIGSDGRFAKFPSYEAGRKAQEKLLFESKGYKDLTLSGAIRRWAPASENNVPAYLKAMGGDPGKRMSEYSPEQRGRLLDAMQQHEGWKVGTVRGGGGGGGGNVAGSATPGSAAGAVDTMSRFLGQNEYRDRGTLSKFVGHDVAGSVNAWCARMVNASLASVGIRGTGSPVANSYQKWGIGVDPKDVAKGDVLLDTHGKGYNQTGGHVGMSTGQTRVDPRTGKLQLERIAGNQSDNVAKTWVDADRLMVRRAQESIAQSKALAQDAARSKTPTIGGQSAGAGVGSSGSPAGLGQLDVAPPRSGGLGQSTPLRVGGGGAAGAGGGGRVGHTINAPISISGHNQSPEELANTVQRKLQDSMNRRTHDYDGFA</sequence>
<evidence type="ECO:0000313" key="4">
    <source>
        <dbReference type="Proteomes" id="UP001223420"/>
    </source>
</evidence>
<organism evidence="3 4">
    <name type="scientific">Methylobacterium brachiatum</name>
    <dbReference type="NCBI Taxonomy" id="269660"/>
    <lineage>
        <taxon>Bacteria</taxon>
        <taxon>Pseudomonadati</taxon>
        <taxon>Pseudomonadota</taxon>
        <taxon>Alphaproteobacteria</taxon>
        <taxon>Hyphomicrobiales</taxon>
        <taxon>Methylobacteriaceae</taxon>
        <taxon>Methylobacterium</taxon>
    </lineage>
</organism>
<comment type="caution">
    <text evidence="3">The sequence shown here is derived from an EMBL/GenBank/DDBJ whole genome shotgun (WGS) entry which is preliminary data.</text>
</comment>
<reference evidence="3" key="1">
    <citation type="submission" date="2023-07" db="EMBL/GenBank/DDBJ databases">
        <title>Genomic Encyclopedia of Type Strains, Phase IV (KMG-IV): sequencing the most valuable type-strain genomes for metagenomic binning, comparative biology and taxonomic classification.</title>
        <authorList>
            <person name="Goeker M."/>
        </authorList>
    </citation>
    <scope>NUCLEOTIDE SEQUENCE</scope>
    <source>
        <strain evidence="3">DSM 19569</strain>
    </source>
</reference>
<feature type="region of interest" description="Disordered" evidence="1">
    <location>
        <begin position="1196"/>
        <end position="1303"/>
    </location>
</feature>
<feature type="compositionally biased region" description="Polar residues" evidence="1">
    <location>
        <begin position="1266"/>
        <end position="1286"/>
    </location>
</feature>
<accession>A0AAJ1TSH2</accession>
<feature type="compositionally biased region" description="Polar residues" evidence="1">
    <location>
        <begin position="1134"/>
        <end position="1148"/>
    </location>
</feature>
<dbReference type="RefSeq" id="WP_230367602.1">
    <property type="nucleotide sequence ID" value="NZ_JAJALK010000013.1"/>
</dbReference>
<feature type="region of interest" description="Disordered" evidence="1">
    <location>
        <begin position="827"/>
        <end position="926"/>
    </location>
</feature>
<feature type="compositionally biased region" description="Polar residues" evidence="1">
    <location>
        <begin position="840"/>
        <end position="853"/>
    </location>
</feature>
<dbReference type="EMBL" id="JAUSWL010000012">
    <property type="protein sequence ID" value="MDQ0546095.1"/>
    <property type="molecule type" value="Genomic_DNA"/>
</dbReference>
<feature type="region of interest" description="Disordered" evidence="1">
    <location>
        <begin position="1131"/>
        <end position="1150"/>
    </location>
</feature>
<dbReference type="Proteomes" id="UP001223420">
    <property type="component" value="Unassembled WGS sequence"/>
</dbReference>